<keyword evidence="5 16" id="KW-0121">Carboxypeptidase</keyword>
<gene>
    <name evidence="16" type="ORF">ACFOW7_10025</name>
</gene>
<dbReference type="Proteomes" id="UP001595791">
    <property type="component" value="Unassembled WGS sequence"/>
</dbReference>
<feature type="domain" description="Peptidase S11 D-Ala-D-Ala carboxypeptidase A C-terminal" evidence="15">
    <location>
        <begin position="271"/>
        <end position="361"/>
    </location>
</feature>
<dbReference type="RefSeq" id="WP_378163707.1">
    <property type="nucleotide sequence ID" value="NZ_JBHSBU010000001.1"/>
</dbReference>
<comment type="caution">
    <text evidence="16">The sequence shown here is derived from an EMBL/GenBank/DDBJ whole genome shotgun (WGS) entry which is preliminary data.</text>
</comment>
<dbReference type="GO" id="GO:0004180">
    <property type="term" value="F:carboxypeptidase activity"/>
    <property type="evidence" value="ECO:0007669"/>
    <property type="project" value="UniProtKB-KW"/>
</dbReference>
<evidence type="ECO:0000256" key="11">
    <source>
        <dbReference type="ARBA" id="ARBA00023316"/>
    </source>
</evidence>
<comment type="pathway">
    <text evidence="2">Cell wall biogenesis; peptidoglycan biosynthesis.</text>
</comment>
<keyword evidence="9" id="KW-0133">Cell shape</keyword>
<evidence type="ECO:0000256" key="10">
    <source>
        <dbReference type="ARBA" id="ARBA00022984"/>
    </source>
</evidence>
<dbReference type="InterPro" id="IPR037167">
    <property type="entry name" value="Peptidase_S11_C_sf"/>
</dbReference>
<dbReference type="InterPro" id="IPR018044">
    <property type="entry name" value="Peptidase_S11"/>
</dbReference>
<evidence type="ECO:0000256" key="7">
    <source>
        <dbReference type="ARBA" id="ARBA00022729"/>
    </source>
</evidence>
<evidence type="ECO:0000256" key="12">
    <source>
        <dbReference type="ARBA" id="ARBA00034000"/>
    </source>
</evidence>
<reference evidence="17" key="1">
    <citation type="journal article" date="2019" name="Int. J. Syst. Evol. Microbiol.">
        <title>The Global Catalogue of Microorganisms (GCM) 10K type strain sequencing project: providing services to taxonomists for standard genome sequencing and annotation.</title>
        <authorList>
            <consortium name="The Broad Institute Genomics Platform"/>
            <consortium name="The Broad Institute Genome Sequencing Center for Infectious Disease"/>
            <person name="Wu L."/>
            <person name="Ma J."/>
        </authorList>
    </citation>
    <scope>NUCLEOTIDE SEQUENCE [LARGE SCALE GENOMIC DNA]</scope>
    <source>
        <strain evidence="17">LMG 29894</strain>
    </source>
</reference>
<dbReference type="InterPro" id="IPR012338">
    <property type="entry name" value="Beta-lactam/transpept-like"/>
</dbReference>
<evidence type="ECO:0000256" key="8">
    <source>
        <dbReference type="ARBA" id="ARBA00022801"/>
    </source>
</evidence>
<comment type="catalytic activity">
    <reaction evidence="12">
        <text>Preferential cleavage: (Ac)2-L-Lys-D-Ala-|-D-Ala. Also transpeptidation of peptidyl-alanyl moieties that are N-acyl substituents of D-alanine.</text>
        <dbReference type="EC" id="3.4.16.4"/>
    </reaction>
</comment>
<keyword evidence="6" id="KW-0645">Protease</keyword>
<sequence length="377" mass="41257">MKSVLIAAAAALLYASVPAAALPAPQPPEIAARAYLLVDFQSGATLAARDPDTRVEPASLTKLMTAYLTFKAVREGRLKLDQQLTVSEKGWKTEGSRMFLDPKKPATVAELIRGMIVQSGNDACITLAEAIAGSEATFAEMMNQEARRLGMKGSRYMNSTGLPHPDHYTTARDLAVLSGAIIREFPEFYPIYSLKEYRYNNITQPNRNLLLFRDPEVDGMKTGHTESAGFCLVATKRHQNRRVVSVLLGARSEKIRAEESAKLLGYGVQFFETPKLFTGGEALAKPQVYKGASDTVAVGFDSDRYVTLTRGQSGRLQKQIVLREPLIAPLAKGQQVGSVRVLLDGRPLLELPLTTLAAVPEAGWFGRSADAVKLWFR</sequence>
<dbReference type="EMBL" id="JBHSBU010000001">
    <property type="protein sequence ID" value="MFC4159683.1"/>
    <property type="molecule type" value="Genomic_DNA"/>
</dbReference>
<accession>A0ABV8MRA2</accession>
<evidence type="ECO:0000259" key="15">
    <source>
        <dbReference type="SMART" id="SM00936"/>
    </source>
</evidence>
<name>A0ABV8MRA2_9NEIS</name>
<dbReference type="SMART" id="SM00936">
    <property type="entry name" value="PBP5_C"/>
    <property type="match status" value="1"/>
</dbReference>
<evidence type="ECO:0000313" key="16">
    <source>
        <dbReference type="EMBL" id="MFC4159683.1"/>
    </source>
</evidence>
<dbReference type="Gene3D" id="2.60.410.10">
    <property type="entry name" value="D-Ala-D-Ala carboxypeptidase, C-terminal domain"/>
    <property type="match status" value="1"/>
</dbReference>
<feature type="chain" id="PRO_5046320433" description="serine-type D-Ala-D-Ala carboxypeptidase" evidence="14">
    <location>
        <begin position="22"/>
        <end position="377"/>
    </location>
</feature>
<evidence type="ECO:0000256" key="6">
    <source>
        <dbReference type="ARBA" id="ARBA00022670"/>
    </source>
</evidence>
<dbReference type="SUPFAM" id="SSF56601">
    <property type="entry name" value="beta-lactamase/transpeptidase-like"/>
    <property type="match status" value="1"/>
</dbReference>
<protein>
    <recommendedName>
        <fullName evidence="4">serine-type D-Ala-D-Ala carboxypeptidase</fullName>
        <ecNumber evidence="4">3.4.16.4</ecNumber>
    </recommendedName>
</protein>
<dbReference type="PANTHER" id="PTHR21581:SF6">
    <property type="entry name" value="TRAFFICKING PROTEIN PARTICLE COMPLEX SUBUNIT 12"/>
    <property type="match status" value="1"/>
</dbReference>
<organism evidence="16 17">
    <name type="scientific">Chitinimonas lacunae</name>
    <dbReference type="NCBI Taxonomy" id="1963018"/>
    <lineage>
        <taxon>Bacteria</taxon>
        <taxon>Pseudomonadati</taxon>
        <taxon>Pseudomonadota</taxon>
        <taxon>Betaproteobacteria</taxon>
        <taxon>Neisseriales</taxon>
        <taxon>Chitinibacteraceae</taxon>
        <taxon>Chitinimonas</taxon>
    </lineage>
</organism>
<keyword evidence="7 14" id="KW-0732">Signal</keyword>
<dbReference type="EC" id="3.4.16.4" evidence="4"/>
<dbReference type="InterPro" id="IPR001967">
    <property type="entry name" value="Peptidase_S11_N"/>
</dbReference>
<dbReference type="Pfam" id="PF00768">
    <property type="entry name" value="Peptidase_S11"/>
    <property type="match status" value="1"/>
</dbReference>
<evidence type="ECO:0000256" key="5">
    <source>
        <dbReference type="ARBA" id="ARBA00022645"/>
    </source>
</evidence>
<keyword evidence="10" id="KW-0573">Peptidoglycan synthesis</keyword>
<dbReference type="SUPFAM" id="SSF69189">
    <property type="entry name" value="Penicillin-binding protein associated domain"/>
    <property type="match status" value="1"/>
</dbReference>
<evidence type="ECO:0000256" key="2">
    <source>
        <dbReference type="ARBA" id="ARBA00004752"/>
    </source>
</evidence>
<dbReference type="PRINTS" id="PR00725">
    <property type="entry name" value="DADACBPTASE1"/>
</dbReference>
<dbReference type="Pfam" id="PF07943">
    <property type="entry name" value="PBP5_C"/>
    <property type="match status" value="1"/>
</dbReference>
<evidence type="ECO:0000313" key="17">
    <source>
        <dbReference type="Proteomes" id="UP001595791"/>
    </source>
</evidence>
<dbReference type="InterPro" id="IPR015956">
    <property type="entry name" value="Peniciliin-bd_prot_C_sf"/>
</dbReference>
<dbReference type="PANTHER" id="PTHR21581">
    <property type="entry name" value="D-ALANYL-D-ALANINE CARBOXYPEPTIDASE"/>
    <property type="match status" value="1"/>
</dbReference>
<comment type="similarity">
    <text evidence="3 13">Belongs to the peptidase S11 family.</text>
</comment>
<evidence type="ECO:0000256" key="3">
    <source>
        <dbReference type="ARBA" id="ARBA00007164"/>
    </source>
</evidence>
<keyword evidence="8 16" id="KW-0378">Hydrolase</keyword>
<dbReference type="InterPro" id="IPR012907">
    <property type="entry name" value="Peptidase_S11_C"/>
</dbReference>
<feature type="signal peptide" evidence="14">
    <location>
        <begin position="1"/>
        <end position="21"/>
    </location>
</feature>
<proteinExistence type="inferred from homology"/>
<dbReference type="Gene3D" id="3.40.710.10">
    <property type="entry name" value="DD-peptidase/beta-lactamase superfamily"/>
    <property type="match status" value="1"/>
</dbReference>
<comment type="function">
    <text evidence="1">Removes C-terminal D-alanyl residues from sugar-peptide cell wall precursors.</text>
</comment>
<evidence type="ECO:0000256" key="13">
    <source>
        <dbReference type="RuleBase" id="RU004016"/>
    </source>
</evidence>
<evidence type="ECO:0000256" key="9">
    <source>
        <dbReference type="ARBA" id="ARBA00022960"/>
    </source>
</evidence>
<evidence type="ECO:0000256" key="14">
    <source>
        <dbReference type="SAM" id="SignalP"/>
    </source>
</evidence>
<evidence type="ECO:0000256" key="4">
    <source>
        <dbReference type="ARBA" id="ARBA00012448"/>
    </source>
</evidence>
<evidence type="ECO:0000256" key="1">
    <source>
        <dbReference type="ARBA" id="ARBA00003217"/>
    </source>
</evidence>
<keyword evidence="11" id="KW-0961">Cell wall biogenesis/degradation</keyword>
<keyword evidence="17" id="KW-1185">Reference proteome</keyword>